<sequence length="71" mass="7971">MRTAEETLWKLENTMGFLEEKDLSRIPQTRRDAMRELHGDASACAGLLLFLPAKTQIEGKLDALKNCHSLG</sequence>
<reference evidence="1 2" key="1">
    <citation type="journal article" date="2024" name="G3 (Bethesda)">
        <title>Genome assembly of Hibiscus sabdariffa L. provides insights into metabolisms of medicinal natural products.</title>
        <authorList>
            <person name="Kim T."/>
        </authorList>
    </citation>
    <scope>NUCLEOTIDE SEQUENCE [LARGE SCALE GENOMIC DNA]</scope>
    <source>
        <strain evidence="1">TK-2024</strain>
        <tissue evidence="1">Old leaves</tissue>
    </source>
</reference>
<comment type="caution">
    <text evidence="1">The sequence shown here is derived from an EMBL/GenBank/DDBJ whole genome shotgun (WGS) entry which is preliminary data.</text>
</comment>
<gene>
    <name evidence="1" type="ORF">V6N11_031529</name>
</gene>
<accession>A0ABR2SYH1</accession>
<dbReference type="Proteomes" id="UP001396334">
    <property type="component" value="Unassembled WGS sequence"/>
</dbReference>
<name>A0ABR2SYH1_9ROSI</name>
<evidence type="ECO:0000313" key="2">
    <source>
        <dbReference type="Proteomes" id="UP001396334"/>
    </source>
</evidence>
<keyword evidence="2" id="KW-1185">Reference proteome</keyword>
<proteinExistence type="predicted"/>
<organism evidence="1 2">
    <name type="scientific">Hibiscus sabdariffa</name>
    <name type="common">roselle</name>
    <dbReference type="NCBI Taxonomy" id="183260"/>
    <lineage>
        <taxon>Eukaryota</taxon>
        <taxon>Viridiplantae</taxon>
        <taxon>Streptophyta</taxon>
        <taxon>Embryophyta</taxon>
        <taxon>Tracheophyta</taxon>
        <taxon>Spermatophyta</taxon>
        <taxon>Magnoliopsida</taxon>
        <taxon>eudicotyledons</taxon>
        <taxon>Gunneridae</taxon>
        <taxon>Pentapetalae</taxon>
        <taxon>rosids</taxon>
        <taxon>malvids</taxon>
        <taxon>Malvales</taxon>
        <taxon>Malvaceae</taxon>
        <taxon>Malvoideae</taxon>
        <taxon>Hibiscus</taxon>
    </lineage>
</organism>
<protein>
    <submittedName>
        <fullName evidence="1">Uncharacterized protein</fullName>
    </submittedName>
</protein>
<dbReference type="EMBL" id="JBBPBN010000010">
    <property type="protein sequence ID" value="KAK9030095.1"/>
    <property type="molecule type" value="Genomic_DNA"/>
</dbReference>
<evidence type="ECO:0000313" key="1">
    <source>
        <dbReference type="EMBL" id="KAK9030095.1"/>
    </source>
</evidence>